<feature type="domain" description="GON" evidence="3">
    <location>
        <begin position="100"/>
        <end position="207"/>
    </location>
</feature>
<accession>A0A1Q8C1P7</accession>
<gene>
    <name evidence="4" type="ORF">BU204_34605</name>
</gene>
<keyword evidence="1" id="KW-0479">Metal-binding</keyword>
<keyword evidence="5" id="KW-1185">Reference proteome</keyword>
<dbReference type="EMBL" id="MSIE01000097">
    <property type="protein sequence ID" value="OLF08259.1"/>
    <property type="molecule type" value="Genomic_DNA"/>
</dbReference>
<feature type="chain" id="PRO_5012886732" description="GON domain-containing protein" evidence="2">
    <location>
        <begin position="28"/>
        <end position="241"/>
    </location>
</feature>
<dbReference type="GO" id="GO:0008270">
    <property type="term" value="F:zinc ion binding"/>
    <property type="evidence" value="ECO:0007669"/>
    <property type="project" value="InterPro"/>
</dbReference>
<reference evidence="4 5" key="1">
    <citation type="submission" date="2016-12" db="EMBL/GenBank/DDBJ databases">
        <title>The draft genome sequence of Actinophytocola sp. 11-183.</title>
        <authorList>
            <person name="Wang W."/>
            <person name="Yuan L."/>
        </authorList>
    </citation>
    <scope>NUCLEOTIDE SEQUENCE [LARGE SCALE GENOMIC DNA]</scope>
    <source>
        <strain evidence="4 5">11-183</strain>
    </source>
</reference>
<evidence type="ECO:0000259" key="3">
    <source>
        <dbReference type="Pfam" id="PF08685"/>
    </source>
</evidence>
<evidence type="ECO:0000313" key="5">
    <source>
        <dbReference type="Proteomes" id="UP000185596"/>
    </source>
</evidence>
<dbReference type="RefSeq" id="WP_075130030.1">
    <property type="nucleotide sequence ID" value="NZ_MSIE01000097.1"/>
</dbReference>
<dbReference type="Pfam" id="PF08685">
    <property type="entry name" value="GON"/>
    <property type="match status" value="2"/>
</dbReference>
<dbReference type="AlphaFoldDB" id="A0A1Q8C1P7"/>
<protein>
    <recommendedName>
        <fullName evidence="3">GON domain-containing protein</fullName>
    </recommendedName>
</protein>
<organism evidence="4 5">
    <name type="scientific">Actinophytocola xanthii</name>
    <dbReference type="NCBI Taxonomy" id="1912961"/>
    <lineage>
        <taxon>Bacteria</taxon>
        <taxon>Bacillati</taxon>
        <taxon>Actinomycetota</taxon>
        <taxon>Actinomycetes</taxon>
        <taxon>Pseudonocardiales</taxon>
        <taxon>Pseudonocardiaceae</taxon>
    </lineage>
</organism>
<dbReference type="GO" id="GO:0004222">
    <property type="term" value="F:metalloendopeptidase activity"/>
    <property type="evidence" value="ECO:0007669"/>
    <property type="project" value="InterPro"/>
</dbReference>
<proteinExistence type="predicted"/>
<keyword evidence="2" id="KW-0732">Signal</keyword>
<sequence length="241" mass="25415">MTRLRRALVVVCTVLVAVTAAPVPAAAVPRGVLASCARIHALFPFAPDGNYVLLTRRFLLGVYCHDMAGRPREYLTLANTGRSANFSQYTAGGPAAGISVRTSFTRLRVNPATLTVDINDLTFATSTGRLTHAGRTVTAMPYASAMACDLHNAFGRGNVDLRGTAFVLADTFRTDGFVPFGSVAAGPRDQLVDLVGGGYCGWIAPSPGAADPVNPRGRLPILELGCAPDGLFRPQVCLTRP</sequence>
<dbReference type="Proteomes" id="UP000185596">
    <property type="component" value="Unassembled WGS sequence"/>
</dbReference>
<evidence type="ECO:0000256" key="2">
    <source>
        <dbReference type="SAM" id="SignalP"/>
    </source>
</evidence>
<evidence type="ECO:0000313" key="4">
    <source>
        <dbReference type="EMBL" id="OLF08259.1"/>
    </source>
</evidence>
<evidence type="ECO:0000256" key="1">
    <source>
        <dbReference type="ARBA" id="ARBA00022723"/>
    </source>
</evidence>
<dbReference type="OrthoDB" id="3685584at2"/>
<comment type="caution">
    <text evidence="4">The sequence shown here is derived from an EMBL/GenBank/DDBJ whole genome shotgun (WGS) entry which is preliminary data.</text>
</comment>
<dbReference type="STRING" id="1912961.BU204_34605"/>
<name>A0A1Q8C1P7_9PSEU</name>
<dbReference type="InterPro" id="IPR012314">
    <property type="entry name" value="Pept_M12B_GON-ADAMTSs"/>
</dbReference>
<feature type="signal peptide" evidence="2">
    <location>
        <begin position="1"/>
        <end position="27"/>
    </location>
</feature>
<feature type="domain" description="GON" evidence="3">
    <location>
        <begin position="34"/>
        <end position="89"/>
    </location>
</feature>